<evidence type="ECO:0000313" key="3">
    <source>
        <dbReference type="EMBL" id="UOQ61613.1"/>
    </source>
</evidence>
<keyword evidence="2" id="KW-1133">Transmembrane helix</keyword>
<evidence type="ECO:0000313" key="4">
    <source>
        <dbReference type="Proteomes" id="UP000831775"/>
    </source>
</evidence>
<evidence type="ECO:0000256" key="1">
    <source>
        <dbReference type="SAM" id="MobiDB-lite"/>
    </source>
</evidence>
<name>A0ABY4FZC6_9MICO</name>
<evidence type="ECO:0000256" key="2">
    <source>
        <dbReference type="SAM" id="Phobius"/>
    </source>
</evidence>
<keyword evidence="2" id="KW-0812">Transmembrane</keyword>
<organism evidence="3 4">
    <name type="scientific">Leucobacter rhizosphaerae</name>
    <dbReference type="NCBI Taxonomy" id="2932245"/>
    <lineage>
        <taxon>Bacteria</taxon>
        <taxon>Bacillati</taxon>
        <taxon>Actinomycetota</taxon>
        <taxon>Actinomycetes</taxon>
        <taxon>Micrococcales</taxon>
        <taxon>Microbacteriaceae</taxon>
        <taxon>Leucobacter</taxon>
    </lineage>
</organism>
<proteinExistence type="predicted"/>
<accession>A0ABY4FZC6</accession>
<dbReference type="InterPro" id="IPR025443">
    <property type="entry name" value="DUF4307"/>
</dbReference>
<dbReference type="EMBL" id="CP095043">
    <property type="protein sequence ID" value="UOQ61613.1"/>
    <property type="molecule type" value="Genomic_DNA"/>
</dbReference>
<dbReference type="RefSeq" id="WP_244688219.1">
    <property type="nucleotide sequence ID" value="NZ_CP095043.1"/>
</dbReference>
<dbReference type="Pfam" id="PF14155">
    <property type="entry name" value="DUF4307"/>
    <property type="match status" value="1"/>
</dbReference>
<protein>
    <submittedName>
        <fullName evidence="3">DUF4307 domain-containing protein</fullName>
    </submittedName>
</protein>
<feature type="transmembrane region" description="Helical" evidence="2">
    <location>
        <begin position="41"/>
        <end position="63"/>
    </location>
</feature>
<dbReference type="Proteomes" id="UP000831775">
    <property type="component" value="Chromosome"/>
</dbReference>
<keyword evidence="4" id="KW-1185">Reference proteome</keyword>
<reference evidence="3 4" key="1">
    <citation type="submission" date="2022-04" db="EMBL/GenBank/DDBJ databases">
        <title>Leucobacter sp. isolated from rhizosphere of onion.</title>
        <authorList>
            <person name="Won M."/>
            <person name="Lee C.-M."/>
            <person name="Woen H.-Y."/>
            <person name="Kwon S.-W."/>
        </authorList>
    </citation>
    <scope>NUCLEOTIDE SEQUENCE [LARGE SCALE GENOMIC DNA]</scope>
    <source>
        <strain evidence="3 4">H25R-14</strain>
    </source>
</reference>
<feature type="region of interest" description="Disordered" evidence="1">
    <location>
        <begin position="1"/>
        <end position="23"/>
    </location>
</feature>
<keyword evidence="2" id="KW-0472">Membrane</keyword>
<gene>
    <name evidence="3" type="ORF">MUN76_06555</name>
</gene>
<sequence length="151" mass="16130">MSEDTPSASPVAAPADRAAAPPAQTLEDRYRTGSKRRFDRTFAWSAVGVLVLAGIGFLVFSGWQTTNQVSAQDIGYTKTGELTLDMKFEVTAPAQTPVACAIEALNTSKATVGWTIVELPVTDERTTVVTTPLHTTTPATAVTAKECWILE</sequence>